<dbReference type="EMBL" id="JAJVCZ030000003">
    <property type="protein sequence ID" value="KAL0261813.1"/>
    <property type="molecule type" value="Genomic_DNA"/>
</dbReference>
<feature type="region of interest" description="Disordered" evidence="4">
    <location>
        <begin position="1"/>
        <end position="44"/>
    </location>
</feature>
<dbReference type="InterPro" id="IPR020241">
    <property type="entry name" value="RNase_P/MRP_Pop7_fungi"/>
</dbReference>
<evidence type="ECO:0000256" key="4">
    <source>
        <dbReference type="SAM" id="MobiDB-lite"/>
    </source>
</evidence>
<dbReference type="GeneID" id="92007330"/>
<keyword evidence="2" id="KW-0819">tRNA processing</keyword>
<organism evidence="5 6">
    <name type="scientific">Diplodia seriata</name>
    <dbReference type="NCBI Taxonomy" id="420778"/>
    <lineage>
        <taxon>Eukaryota</taxon>
        <taxon>Fungi</taxon>
        <taxon>Dikarya</taxon>
        <taxon>Ascomycota</taxon>
        <taxon>Pezizomycotina</taxon>
        <taxon>Dothideomycetes</taxon>
        <taxon>Dothideomycetes incertae sedis</taxon>
        <taxon>Botryosphaeriales</taxon>
        <taxon>Botryosphaeriaceae</taxon>
        <taxon>Diplodia</taxon>
    </lineage>
</organism>
<evidence type="ECO:0000256" key="3">
    <source>
        <dbReference type="ARBA" id="ARBA00023242"/>
    </source>
</evidence>
<reference evidence="5 6" key="1">
    <citation type="submission" date="2024-02" db="EMBL/GenBank/DDBJ databases">
        <title>De novo assembly and annotation of 12 fungi associated with fruit tree decline syndrome in Ontario, Canada.</title>
        <authorList>
            <person name="Sulman M."/>
            <person name="Ellouze W."/>
            <person name="Ilyukhin E."/>
        </authorList>
    </citation>
    <scope>NUCLEOTIDE SEQUENCE [LARGE SCALE GENOMIC DNA]</scope>
    <source>
        <strain evidence="5 6">FDS-637</strain>
    </source>
</reference>
<keyword evidence="6" id="KW-1185">Reference proteome</keyword>
<accession>A0ABR3CMF8</accession>
<evidence type="ECO:0000313" key="5">
    <source>
        <dbReference type="EMBL" id="KAL0261813.1"/>
    </source>
</evidence>
<dbReference type="PANTHER" id="PTHR28256:SF1">
    <property type="entry name" value="RIBONUCLEASES P_MRP PROTEIN SUBUNIT POP7"/>
    <property type="match status" value="1"/>
</dbReference>
<dbReference type="RefSeq" id="XP_066634842.1">
    <property type="nucleotide sequence ID" value="XM_066774723.1"/>
</dbReference>
<proteinExistence type="predicted"/>
<evidence type="ECO:0000256" key="1">
    <source>
        <dbReference type="ARBA" id="ARBA00004123"/>
    </source>
</evidence>
<dbReference type="InterPro" id="IPR036882">
    <property type="entry name" value="Alba-like_dom_sf"/>
</dbReference>
<name>A0ABR3CMF8_9PEZI</name>
<dbReference type="PANTHER" id="PTHR28256">
    <property type="entry name" value="RIBONUCLEASES P/MRP PROTEIN SUBUNIT POP7"/>
    <property type="match status" value="1"/>
</dbReference>
<evidence type="ECO:0000313" key="6">
    <source>
        <dbReference type="Proteomes" id="UP001430584"/>
    </source>
</evidence>
<dbReference type="Pfam" id="PF12328">
    <property type="entry name" value="Rpp20"/>
    <property type="match status" value="1"/>
</dbReference>
<evidence type="ECO:0000256" key="2">
    <source>
        <dbReference type="ARBA" id="ARBA00022694"/>
    </source>
</evidence>
<feature type="region of interest" description="Disordered" evidence="4">
    <location>
        <begin position="151"/>
        <end position="172"/>
    </location>
</feature>
<comment type="subcellular location">
    <subcellularLocation>
        <location evidence="1">Nucleus</location>
    </subcellularLocation>
</comment>
<dbReference type="Gene3D" id="3.30.110.20">
    <property type="entry name" value="Alba-like domain"/>
    <property type="match status" value="1"/>
</dbReference>
<dbReference type="Proteomes" id="UP001430584">
    <property type="component" value="Unassembled WGS sequence"/>
</dbReference>
<comment type="caution">
    <text evidence="5">The sequence shown here is derived from an EMBL/GenBank/DDBJ whole genome shotgun (WGS) entry which is preliminary data.</text>
</comment>
<gene>
    <name evidence="5" type="ORF">SLS55_003245</name>
</gene>
<keyword evidence="3" id="KW-0539">Nucleus</keyword>
<protein>
    <submittedName>
        <fullName evidence="5">Uncharacterized protein</fullName>
    </submittedName>
</protein>
<sequence length="186" mass="20532">MADGKPVPTGASAPAKLPRFPAHADVQKRPLMHPPIPSPYKSSDTPKIVYVSAKTPFISAVKRVRSLLKEADKRATQSVLSQKKHKQRGDPIIAAAQASINRDTPSEGVTIKATGKAIEKATELAWFFQQQEDCRVTLRTGTVDAIDDVVEKPSAKRKRPDNEDDDELPETRMRKTSLLEVIVTLR</sequence>
<dbReference type="InterPro" id="IPR014612">
    <property type="entry name" value="Pop7/Rpp20"/>
</dbReference>